<dbReference type="InterPro" id="IPR043128">
    <property type="entry name" value="Rev_trsase/Diguanyl_cyclase"/>
</dbReference>
<accession>A0A370NJ58</accession>
<dbReference type="Gene3D" id="3.30.70.270">
    <property type="match status" value="1"/>
</dbReference>
<dbReference type="EMBL" id="QKWJ01000090">
    <property type="protein sequence ID" value="RDK05586.1"/>
    <property type="molecule type" value="Genomic_DNA"/>
</dbReference>
<comment type="caution">
    <text evidence="2">The sequence shown here is derived from an EMBL/GenBank/DDBJ whole genome shotgun (WGS) entry which is preliminary data.</text>
</comment>
<dbReference type="Pfam" id="PF00990">
    <property type="entry name" value="GGDEF"/>
    <property type="match status" value="1"/>
</dbReference>
<proteinExistence type="predicted"/>
<protein>
    <recommendedName>
        <fullName evidence="1">GGDEF domain-containing protein</fullName>
    </recommendedName>
</protein>
<evidence type="ECO:0000313" key="3">
    <source>
        <dbReference type="Proteomes" id="UP000255165"/>
    </source>
</evidence>
<dbReference type="SUPFAM" id="SSF55073">
    <property type="entry name" value="Nucleotide cyclase"/>
    <property type="match status" value="1"/>
</dbReference>
<gene>
    <name evidence="2" type="ORF">DN412_36040</name>
</gene>
<organism evidence="2 3">
    <name type="scientific">Cupriavidus lacunae</name>
    <dbReference type="NCBI Taxonomy" id="2666307"/>
    <lineage>
        <taxon>Bacteria</taxon>
        <taxon>Pseudomonadati</taxon>
        <taxon>Pseudomonadota</taxon>
        <taxon>Betaproteobacteria</taxon>
        <taxon>Burkholderiales</taxon>
        <taxon>Burkholderiaceae</taxon>
        <taxon>Cupriavidus</taxon>
    </lineage>
</organism>
<reference evidence="3" key="1">
    <citation type="submission" date="2018-06" db="EMBL/GenBank/DDBJ databases">
        <authorList>
            <person name="Feng T."/>
            <person name="Jeon C.O."/>
        </authorList>
    </citation>
    <scope>NUCLEOTIDE SEQUENCE [LARGE SCALE GENOMIC DNA]</scope>
    <source>
        <strain evidence="3">S23</strain>
    </source>
</reference>
<dbReference type="Proteomes" id="UP000255165">
    <property type="component" value="Unassembled WGS sequence"/>
</dbReference>
<dbReference type="InterPro" id="IPR029787">
    <property type="entry name" value="Nucleotide_cyclase"/>
</dbReference>
<sequence length="106" mass="12564">MISRGKYETAFTYSRRPRAWIANRRRKARILPSRPERLCSRRSLDNEADVEWRRARYHRQPLSLLMLDVGHFKQFDVRPGRQIRGLRRAGQLFLMVNSVSMGASYA</sequence>
<dbReference type="AlphaFoldDB" id="A0A370NJ58"/>
<feature type="domain" description="GGDEF" evidence="1">
    <location>
        <begin position="38"/>
        <end position="78"/>
    </location>
</feature>
<evidence type="ECO:0000259" key="1">
    <source>
        <dbReference type="Pfam" id="PF00990"/>
    </source>
</evidence>
<dbReference type="InterPro" id="IPR000160">
    <property type="entry name" value="GGDEF_dom"/>
</dbReference>
<keyword evidence="3" id="KW-1185">Reference proteome</keyword>
<name>A0A370NJ58_9BURK</name>
<evidence type="ECO:0000313" key="2">
    <source>
        <dbReference type="EMBL" id="RDK05586.1"/>
    </source>
</evidence>